<evidence type="ECO:0000313" key="2">
    <source>
        <dbReference type="EMBL" id="KAK2555190.1"/>
    </source>
</evidence>
<accession>A0AAD9Q6G1</accession>
<evidence type="ECO:0000313" key="3">
    <source>
        <dbReference type="Proteomes" id="UP001249851"/>
    </source>
</evidence>
<keyword evidence="3" id="KW-1185">Reference proteome</keyword>
<sequence length="196" mass="22208">MKSFCADASLNKKHQREFWKKLKPLLPDKAKMQSKIVLLQNEQLITDLKCVAETLNDYFCNIAASDGAQMIKDVLHCKNLFKKATKELLALAEAVFGGTLQHHELRPHLVCRPSERQLNNSRAFKAMITESQSHFQRRERQEIVKRCIEVSPSAPQTLKSVKDGTTRRGLNFAGGSENQGFISSTNQDVRKIEPSL</sequence>
<feature type="region of interest" description="Disordered" evidence="1">
    <location>
        <begin position="172"/>
        <end position="196"/>
    </location>
</feature>
<dbReference type="EMBL" id="JARQWQ010000064">
    <property type="protein sequence ID" value="KAK2555190.1"/>
    <property type="molecule type" value="Genomic_DNA"/>
</dbReference>
<name>A0AAD9Q6G1_ACRCE</name>
<dbReference type="Proteomes" id="UP001249851">
    <property type="component" value="Unassembled WGS sequence"/>
</dbReference>
<reference evidence="2" key="1">
    <citation type="journal article" date="2023" name="G3 (Bethesda)">
        <title>Whole genome assembly and annotation of the endangered Caribbean coral Acropora cervicornis.</title>
        <authorList>
            <person name="Selwyn J.D."/>
            <person name="Vollmer S.V."/>
        </authorList>
    </citation>
    <scope>NUCLEOTIDE SEQUENCE</scope>
    <source>
        <strain evidence="2">K2</strain>
    </source>
</reference>
<organism evidence="2 3">
    <name type="scientific">Acropora cervicornis</name>
    <name type="common">Staghorn coral</name>
    <dbReference type="NCBI Taxonomy" id="6130"/>
    <lineage>
        <taxon>Eukaryota</taxon>
        <taxon>Metazoa</taxon>
        <taxon>Cnidaria</taxon>
        <taxon>Anthozoa</taxon>
        <taxon>Hexacorallia</taxon>
        <taxon>Scleractinia</taxon>
        <taxon>Astrocoeniina</taxon>
        <taxon>Acroporidae</taxon>
        <taxon>Acropora</taxon>
    </lineage>
</organism>
<reference evidence="2" key="2">
    <citation type="journal article" date="2023" name="Science">
        <title>Genomic signatures of disease resistance in endangered staghorn corals.</title>
        <authorList>
            <person name="Vollmer S.V."/>
            <person name="Selwyn J.D."/>
            <person name="Despard B.A."/>
            <person name="Roesel C.L."/>
        </authorList>
    </citation>
    <scope>NUCLEOTIDE SEQUENCE</scope>
    <source>
        <strain evidence="2">K2</strain>
    </source>
</reference>
<dbReference type="AlphaFoldDB" id="A0AAD9Q6G1"/>
<protein>
    <submittedName>
        <fullName evidence="2">Uncharacterized protein</fullName>
    </submittedName>
</protein>
<comment type="caution">
    <text evidence="2">The sequence shown here is derived from an EMBL/GenBank/DDBJ whole genome shotgun (WGS) entry which is preliminary data.</text>
</comment>
<gene>
    <name evidence="2" type="ORF">P5673_023167</name>
</gene>
<feature type="compositionally biased region" description="Polar residues" evidence="1">
    <location>
        <begin position="176"/>
        <end position="187"/>
    </location>
</feature>
<proteinExistence type="predicted"/>
<evidence type="ECO:0000256" key="1">
    <source>
        <dbReference type="SAM" id="MobiDB-lite"/>
    </source>
</evidence>